<feature type="transmembrane region" description="Helical" evidence="7">
    <location>
        <begin position="65"/>
        <end position="88"/>
    </location>
</feature>
<keyword evidence="3 7" id="KW-0812">Transmembrane</keyword>
<evidence type="ECO:0000256" key="1">
    <source>
        <dbReference type="ARBA" id="ARBA00004141"/>
    </source>
</evidence>
<comment type="subcellular location">
    <subcellularLocation>
        <location evidence="1">Membrane</location>
        <topology evidence="1">Multi-pass membrane protein</topology>
    </subcellularLocation>
</comment>
<dbReference type="PANTHER" id="PTHR32468:SF0">
    <property type="entry name" value="K(+)_H(+) ANTIPORTER 1"/>
    <property type="match status" value="1"/>
</dbReference>
<reference evidence="9 10" key="1">
    <citation type="submission" date="2022-03" db="EMBL/GenBank/DDBJ databases">
        <title>Complete genome analysis of Roseomonas KG 17.1 : a prolific producer of plant growth promoters.</title>
        <authorList>
            <person name="Saadouli I."/>
            <person name="Najjari A."/>
            <person name="Mosbah A."/>
            <person name="Ouzari H.I."/>
        </authorList>
    </citation>
    <scope>NUCLEOTIDE SEQUENCE [LARGE SCALE GENOMIC DNA]</scope>
    <source>
        <strain evidence="9 10">KG17-1</strain>
    </source>
</reference>
<proteinExistence type="predicted"/>
<evidence type="ECO:0000256" key="2">
    <source>
        <dbReference type="ARBA" id="ARBA00022448"/>
    </source>
</evidence>
<sequence>MHDKAALLLVALLLVLGPWLIWRIPAVRRVAPLAVVQILGGVLLGPTALGRAAPEWHAALFGSQVLGALGGLSTLGVCLYVFCSGMHLQGPALRDGIRRLGAPAVGSMALPLLLGLGAGMLMAAWWPEAVGPRASLPAFATAVGICVAVTALPVLAAILQEMGLLATRLGQSALALAALNDLALWLAIALLLALAQGDAGATLRTGGMSLLWMAAMGLGVRPLLRRMAARAGTPAGTILVASLSVLFAAAALAEAVGLGLIIGAFAAGTVMPPEWRGALLARMEPLTAAALLPFFFMTTGLRATITPDSLAFLGLLGLVTAATVLGKVAGTAIPARLAGESWRDALALGALMQTKGLMEVVVLAVLLDAGLIAAPAFSALVAMAILCTVLTTPLTRLVLASRIGIIPDPVPAERHG</sequence>
<protein>
    <submittedName>
        <fullName evidence="9">Cation:proton antiporter</fullName>
    </submittedName>
</protein>
<dbReference type="InterPro" id="IPR050794">
    <property type="entry name" value="CPA2_transporter"/>
</dbReference>
<feature type="transmembrane region" description="Helical" evidence="7">
    <location>
        <begin position="236"/>
        <end position="265"/>
    </location>
</feature>
<feature type="transmembrane region" description="Helical" evidence="7">
    <location>
        <begin position="33"/>
        <end position="53"/>
    </location>
</feature>
<dbReference type="Proteomes" id="UP001201985">
    <property type="component" value="Unassembled WGS sequence"/>
</dbReference>
<evidence type="ECO:0000313" key="10">
    <source>
        <dbReference type="Proteomes" id="UP001201985"/>
    </source>
</evidence>
<dbReference type="InterPro" id="IPR006153">
    <property type="entry name" value="Cation/H_exchanger_TM"/>
</dbReference>
<evidence type="ECO:0000313" key="9">
    <source>
        <dbReference type="EMBL" id="MCI0754011.1"/>
    </source>
</evidence>
<feature type="transmembrane region" description="Helical" evidence="7">
    <location>
        <begin position="286"/>
        <end position="305"/>
    </location>
</feature>
<evidence type="ECO:0000256" key="3">
    <source>
        <dbReference type="ARBA" id="ARBA00022692"/>
    </source>
</evidence>
<feature type="transmembrane region" description="Helical" evidence="7">
    <location>
        <begin position="311"/>
        <end position="333"/>
    </location>
</feature>
<evidence type="ECO:0000259" key="8">
    <source>
        <dbReference type="Pfam" id="PF00999"/>
    </source>
</evidence>
<keyword evidence="6 7" id="KW-0472">Membrane</keyword>
<dbReference type="InterPro" id="IPR038770">
    <property type="entry name" value="Na+/solute_symporter_sf"/>
</dbReference>
<comment type="caution">
    <text evidence="9">The sequence shown here is derived from an EMBL/GenBank/DDBJ whole genome shotgun (WGS) entry which is preliminary data.</text>
</comment>
<accession>A0ABS9W412</accession>
<dbReference type="Pfam" id="PF00999">
    <property type="entry name" value="Na_H_Exchanger"/>
    <property type="match status" value="1"/>
</dbReference>
<feature type="transmembrane region" description="Helical" evidence="7">
    <location>
        <begin position="108"/>
        <end position="126"/>
    </location>
</feature>
<evidence type="ECO:0000256" key="4">
    <source>
        <dbReference type="ARBA" id="ARBA00022989"/>
    </source>
</evidence>
<organism evidence="9 10">
    <name type="scientific">Teichococcus vastitatis</name>
    <dbReference type="NCBI Taxonomy" id="2307076"/>
    <lineage>
        <taxon>Bacteria</taxon>
        <taxon>Pseudomonadati</taxon>
        <taxon>Pseudomonadota</taxon>
        <taxon>Alphaproteobacteria</taxon>
        <taxon>Acetobacterales</taxon>
        <taxon>Roseomonadaceae</taxon>
        <taxon>Roseomonas</taxon>
    </lineage>
</organism>
<feature type="transmembrane region" description="Helical" evidence="7">
    <location>
        <begin position="138"/>
        <end position="160"/>
    </location>
</feature>
<name>A0ABS9W412_9PROT</name>
<gene>
    <name evidence="9" type="ORF">MON41_09605</name>
</gene>
<keyword evidence="5" id="KW-0406">Ion transport</keyword>
<keyword evidence="2" id="KW-0813">Transport</keyword>
<dbReference type="RefSeq" id="WP_241792879.1">
    <property type="nucleotide sequence ID" value="NZ_JALBUU010000004.1"/>
</dbReference>
<feature type="transmembrane region" description="Helical" evidence="7">
    <location>
        <begin position="206"/>
        <end position="224"/>
    </location>
</feature>
<evidence type="ECO:0000256" key="6">
    <source>
        <dbReference type="ARBA" id="ARBA00023136"/>
    </source>
</evidence>
<dbReference type="EMBL" id="JALBUU010000004">
    <property type="protein sequence ID" value="MCI0754011.1"/>
    <property type="molecule type" value="Genomic_DNA"/>
</dbReference>
<evidence type="ECO:0000256" key="5">
    <source>
        <dbReference type="ARBA" id="ARBA00023065"/>
    </source>
</evidence>
<keyword evidence="4 7" id="KW-1133">Transmembrane helix</keyword>
<feature type="domain" description="Cation/H+ exchanger transmembrane" evidence="8">
    <location>
        <begin position="13"/>
        <end position="395"/>
    </location>
</feature>
<dbReference type="PANTHER" id="PTHR32468">
    <property type="entry name" value="CATION/H + ANTIPORTER"/>
    <property type="match status" value="1"/>
</dbReference>
<feature type="transmembrane region" description="Helical" evidence="7">
    <location>
        <begin position="172"/>
        <end position="194"/>
    </location>
</feature>
<evidence type="ECO:0000256" key="7">
    <source>
        <dbReference type="SAM" id="Phobius"/>
    </source>
</evidence>
<dbReference type="Gene3D" id="1.20.1530.20">
    <property type="match status" value="1"/>
</dbReference>
<keyword evidence="10" id="KW-1185">Reference proteome</keyword>